<protein>
    <recommendedName>
        <fullName evidence="10">Chloride channel protein CLC-d</fullName>
    </recommendedName>
</protein>
<evidence type="ECO:0000256" key="3">
    <source>
        <dbReference type="ARBA" id="ARBA00022737"/>
    </source>
</evidence>
<dbReference type="InterPro" id="IPR051280">
    <property type="entry name" value="Cl-channel/antiporter"/>
</dbReference>
<keyword evidence="3" id="KW-0677">Repeat</keyword>
<feature type="region of interest" description="Disordered" evidence="7">
    <location>
        <begin position="262"/>
        <end position="297"/>
    </location>
</feature>
<keyword evidence="2 8" id="KW-0812">Transmembrane</keyword>
<keyword evidence="6 8" id="KW-0472">Membrane</keyword>
<dbReference type="Pfam" id="PF00654">
    <property type="entry name" value="Voltage_CLC"/>
    <property type="match status" value="1"/>
</dbReference>
<dbReference type="EMBL" id="LR862132">
    <property type="protein sequence ID" value="CAD1837677.1"/>
    <property type="molecule type" value="Genomic_DNA"/>
</dbReference>
<sequence length="297" mass="32292">MTSFQRKVIPIDFSILPLPPLPLFLLLPHALDHLQNGIETAKLVWSRLPTAEDDAGPAAAAEEEDVFARRSNGGSGMESLDYEIIENYAYREHQAQRGKLWVSYYVVVKWLFALLIGIGTGYAAVFINLAVENFSGWKYAATFSIIQHSYFAGFLVYILINLGLVFSSVFIITHFAPAAAGSGIPEIKGYLNGVDTHGILLFRTLVGKIFGSIGSVGGGLALGKEGPLVHTGACIASLLGQIFDELGKKGFTSTELRQQGELTAEGGLCKDEEMSRKKKKGGRTEKVEEATREFEGT</sequence>
<feature type="compositionally biased region" description="Basic and acidic residues" evidence="7">
    <location>
        <begin position="282"/>
        <end position="297"/>
    </location>
</feature>
<dbReference type="Gene3D" id="1.10.3080.10">
    <property type="entry name" value="Clc chloride channel"/>
    <property type="match status" value="1"/>
</dbReference>
<dbReference type="SUPFAM" id="SSF81340">
    <property type="entry name" value="Clc chloride channel"/>
    <property type="match status" value="1"/>
</dbReference>
<evidence type="ECO:0000256" key="6">
    <source>
        <dbReference type="ARBA" id="ARBA00023136"/>
    </source>
</evidence>
<dbReference type="PRINTS" id="PR00762">
    <property type="entry name" value="CLCHANNEL"/>
</dbReference>
<evidence type="ECO:0000256" key="4">
    <source>
        <dbReference type="ARBA" id="ARBA00022989"/>
    </source>
</evidence>
<keyword evidence="4 8" id="KW-1133">Transmembrane helix</keyword>
<evidence type="ECO:0000256" key="8">
    <source>
        <dbReference type="SAM" id="Phobius"/>
    </source>
</evidence>
<accession>A0A6V7Q440</accession>
<evidence type="ECO:0000256" key="5">
    <source>
        <dbReference type="ARBA" id="ARBA00023122"/>
    </source>
</evidence>
<feature type="transmembrane region" description="Helical" evidence="8">
    <location>
        <begin position="150"/>
        <end position="172"/>
    </location>
</feature>
<evidence type="ECO:0000256" key="2">
    <source>
        <dbReference type="ARBA" id="ARBA00022692"/>
    </source>
</evidence>
<reference evidence="9" key="1">
    <citation type="submission" date="2020-07" db="EMBL/GenBank/DDBJ databases">
        <authorList>
            <person name="Lin J."/>
        </authorList>
    </citation>
    <scope>NUCLEOTIDE SEQUENCE</scope>
</reference>
<dbReference type="GO" id="GO:0016020">
    <property type="term" value="C:membrane"/>
    <property type="evidence" value="ECO:0007669"/>
    <property type="project" value="UniProtKB-SubCell"/>
</dbReference>
<evidence type="ECO:0000313" key="9">
    <source>
        <dbReference type="EMBL" id="CAD1837677.1"/>
    </source>
</evidence>
<dbReference type="GO" id="GO:0015108">
    <property type="term" value="F:chloride transmembrane transporter activity"/>
    <property type="evidence" value="ECO:0007669"/>
    <property type="project" value="InterPro"/>
</dbReference>
<gene>
    <name evidence="9" type="ORF">CB5_LOCUS20888</name>
</gene>
<comment type="subcellular location">
    <subcellularLocation>
        <location evidence="1">Membrane</location>
        <topology evidence="1">Multi-pass membrane protein</topology>
    </subcellularLocation>
</comment>
<keyword evidence="5" id="KW-0129">CBS domain</keyword>
<organism evidence="9">
    <name type="scientific">Ananas comosus var. bracteatus</name>
    <name type="common">red pineapple</name>
    <dbReference type="NCBI Taxonomy" id="296719"/>
    <lineage>
        <taxon>Eukaryota</taxon>
        <taxon>Viridiplantae</taxon>
        <taxon>Streptophyta</taxon>
        <taxon>Embryophyta</taxon>
        <taxon>Tracheophyta</taxon>
        <taxon>Spermatophyta</taxon>
        <taxon>Magnoliopsida</taxon>
        <taxon>Liliopsida</taxon>
        <taxon>Poales</taxon>
        <taxon>Bromeliaceae</taxon>
        <taxon>Bromelioideae</taxon>
        <taxon>Ananas</taxon>
    </lineage>
</organism>
<dbReference type="PANTHER" id="PTHR11689">
    <property type="entry name" value="CHLORIDE CHANNEL PROTEIN CLC FAMILY MEMBER"/>
    <property type="match status" value="1"/>
</dbReference>
<proteinExistence type="predicted"/>
<evidence type="ECO:0000256" key="1">
    <source>
        <dbReference type="ARBA" id="ARBA00004141"/>
    </source>
</evidence>
<dbReference type="AlphaFoldDB" id="A0A6V7Q440"/>
<feature type="transmembrane region" description="Helical" evidence="8">
    <location>
        <begin position="107"/>
        <end position="130"/>
    </location>
</feature>
<dbReference type="PANTHER" id="PTHR11689:SF136">
    <property type="entry name" value="H(+)_CL(-) EXCHANGE TRANSPORTER 7"/>
    <property type="match status" value="1"/>
</dbReference>
<evidence type="ECO:0008006" key="10">
    <source>
        <dbReference type="Google" id="ProtNLM"/>
    </source>
</evidence>
<evidence type="ECO:0000256" key="7">
    <source>
        <dbReference type="SAM" id="MobiDB-lite"/>
    </source>
</evidence>
<dbReference type="InterPro" id="IPR014743">
    <property type="entry name" value="Cl-channel_core"/>
</dbReference>
<dbReference type="InterPro" id="IPR001807">
    <property type="entry name" value="ClC"/>
</dbReference>
<name>A0A6V7Q440_ANACO</name>